<accession>A0ABS6XLA5</accession>
<dbReference type="RefSeq" id="WP_219238126.1">
    <property type="nucleotide sequence ID" value="NZ_JAHWZX010000007.1"/>
</dbReference>
<dbReference type="EC" id="3.1.4.58" evidence="2"/>
<keyword evidence="1 2" id="KW-0378">Hydrolase</keyword>
<name>A0ABS6XLA5_9SPHN</name>
<proteinExistence type="inferred from homology"/>
<evidence type="ECO:0000256" key="2">
    <source>
        <dbReference type="HAMAP-Rule" id="MF_01940"/>
    </source>
</evidence>
<dbReference type="EMBL" id="JAHWZX010000007">
    <property type="protein sequence ID" value="MBW4331004.1"/>
    <property type="molecule type" value="Genomic_DNA"/>
</dbReference>
<comment type="caution">
    <text evidence="3">The sequence shown here is derived from an EMBL/GenBank/DDBJ whole genome shotgun (WGS) entry which is preliminary data.</text>
</comment>
<dbReference type="PANTHER" id="PTHR35561">
    <property type="entry name" value="RNA 2',3'-CYCLIC PHOSPHODIESTERASE"/>
    <property type="match status" value="1"/>
</dbReference>
<feature type="short sequence motif" description="HXTX 1" evidence="2">
    <location>
        <begin position="37"/>
        <end position="40"/>
    </location>
</feature>
<feature type="active site" description="Proton donor" evidence="2">
    <location>
        <position position="37"/>
    </location>
</feature>
<dbReference type="NCBIfam" id="TIGR02258">
    <property type="entry name" value="2_5_ligase"/>
    <property type="match status" value="1"/>
</dbReference>
<evidence type="ECO:0000256" key="1">
    <source>
        <dbReference type="ARBA" id="ARBA00022801"/>
    </source>
</evidence>
<organism evidence="3 4">
    <name type="scientific">Stakelama flava</name>
    <dbReference type="NCBI Taxonomy" id="2860338"/>
    <lineage>
        <taxon>Bacteria</taxon>
        <taxon>Pseudomonadati</taxon>
        <taxon>Pseudomonadota</taxon>
        <taxon>Alphaproteobacteria</taxon>
        <taxon>Sphingomonadales</taxon>
        <taxon>Sphingomonadaceae</taxon>
        <taxon>Stakelama</taxon>
    </lineage>
</organism>
<keyword evidence="4" id="KW-1185">Reference proteome</keyword>
<reference evidence="3 4" key="1">
    <citation type="submission" date="2021-07" db="EMBL/GenBank/DDBJ databases">
        <title>Stakelama flava sp. nov., a novel endophytic bacterium isolated from branch of Kandelia candel.</title>
        <authorList>
            <person name="Tuo L."/>
        </authorList>
    </citation>
    <scope>NUCLEOTIDE SEQUENCE [LARGE SCALE GENOMIC DNA]</scope>
    <source>
        <strain evidence="3 4">CBK3Z-3</strain>
    </source>
</reference>
<dbReference type="HAMAP" id="MF_01940">
    <property type="entry name" value="RNA_CPDase"/>
    <property type="match status" value="1"/>
</dbReference>
<evidence type="ECO:0000313" key="3">
    <source>
        <dbReference type="EMBL" id="MBW4331004.1"/>
    </source>
</evidence>
<feature type="active site" description="Proton acceptor" evidence="2">
    <location>
        <position position="121"/>
    </location>
</feature>
<gene>
    <name evidence="3" type="primary">thpR</name>
    <name evidence="3" type="ORF">KY084_08975</name>
</gene>
<evidence type="ECO:0000313" key="4">
    <source>
        <dbReference type="Proteomes" id="UP001197214"/>
    </source>
</evidence>
<protein>
    <recommendedName>
        <fullName evidence="2">RNA 2',3'-cyclic phosphodiesterase</fullName>
        <shortName evidence="2">RNA 2',3'-CPDase</shortName>
        <ecNumber evidence="2">3.1.4.58</ecNumber>
    </recommendedName>
</protein>
<comment type="function">
    <text evidence="2">Hydrolyzes RNA 2',3'-cyclic phosphodiester to an RNA 2'-phosphomonoester.</text>
</comment>
<dbReference type="Pfam" id="PF13563">
    <property type="entry name" value="2_5_RNA_ligase2"/>
    <property type="match status" value="1"/>
</dbReference>
<dbReference type="InterPro" id="IPR004175">
    <property type="entry name" value="RNA_CPDase"/>
</dbReference>
<comment type="similarity">
    <text evidence="2">Belongs to the 2H phosphoesterase superfamily. ThpR family.</text>
</comment>
<comment type="catalytic activity">
    <reaction evidence="2">
        <text>a 3'-end 2',3'-cyclophospho-ribonucleotide-RNA + H2O = a 3'-end 2'-phospho-ribonucleotide-RNA + H(+)</text>
        <dbReference type="Rhea" id="RHEA:11828"/>
        <dbReference type="Rhea" id="RHEA-COMP:10464"/>
        <dbReference type="Rhea" id="RHEA-COMP:17353"/>
        <dbReference type="ChEBI" id="CHEBI:15377"/>
        <dbReference type="ChEBI" id="CHEBI:15378"/>
        <dbReference type="ChEBI" id="CHEBI:83064"/>
        <dbReference type="ChEBI" id="CHEBI:173113"/>
        <dbReference type="EC" id="3.1.4.58"/>
    </reaction>
</comment>
<feature type="short sequence motif" description="HXTX 2" evidence="2">
    <location>
        <begin position="121"/>
        <end position="124"/>
    </location>
</feature>
<dbReference type="Proteomes" id="UP001197214">
    <property type="component" value="Unassembled WGS sequence"/>
</dbReference>
<sequence>MHRLFVALRPPPAMRDAILAAMGGIDHARWQSAEQLHVTLRFIGQVERPLAEDIAIALGNIAFPAFDLALAGVGEFQSRGRAHAVWARVTPRDAVSRLHRKIDQALVGLGLAPERRAYFPHITLARLNARSGSTERFLDHQAALTTPPVRFDNFLLFESTLGQEGARYEAIARYRLSAPDY</sequence>
<dbReference type="PANTHER" id="PTHR35561:SF1">
    <property type="entry name" value="RNA 2',3'-CYCLIC PHOSPHODIESTERASE"/>
    <property type="match status" value="1"/>
</dbReference>